<dbReference type="AlphaFoldDB" id="A0A233RGH0"/>
<dbReference type="Gene3D" id="3.40.50.10610">
    <property type="entry name" value="ABC-type transport auxiliary lipoprotein component"/>
    <property type="match status" value="1"/>
</dbReference>
<dbReference type="InterPro" id="IPR005586">
    <property type="entry name" value="ABC_trans_aux"/>
</dbReference>
<comment type="caution">
    <text evidence="2">The sequence shown here is derived from an EMBL/GenBank/DDBJ whole genome shotgun (WGS) entry which is preliminary data.</text>
</comment>
<gene>
    <name evidence="2" type="ORF">B6S08_02820</name>
</gene>
<dbReference type="Proteomes" id="UP000242757">
    <property type="component" value="Unassembled WGS sequence"/>
</dbReference>
<accession>A0A233RGH0</accession>
<proteinExistence type="predicted"/>
<protein>
    <recommendedName>
        <fullName evidence="1">ABC-type transport auxiliary lipoprotein component domain-containing protein</fullName>
    </recommendedName>
</protein>
<evidence type="ECO:0000313" key="3">
    <source>
        <dbReference type="Proteomes" id="UP000242757"/>
    </source>
</evidence>
<feature type="domain" description="ABC-type transport auxiliary lipoprotein component" evidence="1">
    <location>
        <begin position="34"/>
        <end position="193"/>
    </location>
</feature>
<dbReference type="SUPFAM" id="SSF159594">
    <property type="entry name" value="XCC0632-like"/>
    <property type="match status" value="1"/>
</dbReference>
<organism evidence="2 3">
    <name type="scientific">Oceanimonas doudoroffii</name>
    <dbReference type="NCBI Taxonomy" id="84158"/>
    <lineage>
        <taxon>Bacteria</taxon>
        <taxon>Pseudomonadati</taxon>
        <taxon>Pseudomonadota</taxon>
        <taxon>Gammaproteobacteria</taxon>
        <taxon>Aeromonadales</taxon>
        <taxon>Aeromonadaceae</taxon>
        <taxon>Oceanimonas</taxon>
    </lineage>
</organism>
<name>A0A233RGH0_9GAMM</name>
<sequence length="200" mass="21601">MTTISSNPLRLAPLLLALTLAGCGGPAGSGASSYLLPASPAARQHDGRLIVNLAPIHTAAFLDGEGIVMQLNELEVHQARGHLWAEALPNQLQHLLQRRLSSALPQAQVVTRGQVQATSTAGEGRELRLRLDRFQGRYDGIALIQGQWQLLNHAGVLLEQQDFRIETPLSADGYPALVRSLASGWEQLADGIATELVRQR</sequence>
<keyword evidence="3" id="KW-1185">Reference proteome</keyword>
<reference evidence="2 3" key="1">
    <citation type="submission" date="2017-08" db="EMBL/GenBank/DDBJ databases">
        <title>A Genome Sequence of Oceanimonas doudoroffii ATCC 27123T.</title>
        <authorList>
            <person name="Brennan M.A."/>
            <person name="Maclea K.S."/>
            <person name="Mcclelland W.D."/>
            <person name="Trachtenberg A.M."/>
        </authorList>
    </citation>
    <scope>NUCLEOTIDE SEQUENCE [LARGE SCALE GENOMIC DNA]</scope>
    <source>
        <strain evidence="2 3">ATCC 27123</strain>
    </source>
</reference>
<dbReference type="Pfam" id="PF03886">
    <property type="entry name" value="ABC_trans_aux"/>
    <property type="match status" value="1"/>
</dbReference>
<evidence type="ECO:0000259" key="1">
    <source>
        <dbReference type="Pfam" id="PF03886"/>
    </source>
</evidence>
<dbReference type="EMBL" id="NBIM01000001">
    <property type="protein sequence ID" value="OXY82479.1"/>
    <property type="molecule type" value="Genomic_DNA"/>
</dbReference>
<dbReference type="OrthoDB" id="5600407at2"/>
<dbReference type="RefSeq" id="WP_094199260.1">
    <property type="nucleotide sequence ID" value="NZ_NBIM01000001.1"/>
</dbReference>
<evidence type="ECO:0000313" key="2">
    <source>
        <dbReference type="EMBL" id="OXY82479.1"/>
    </source>
</evidence>